<dbReference type="EMBL" id="JARBHB010000004">
    <property type="protein sequence ID" value="KAJ8887545.1"/>
    <property type="molecule type" value="Genomic_DNA"/>
</dbReference>
<keyword evidence="2" id="KW-1185">Reference proteome</keyword>
<gene>
    <name evidence="1" type="ORF">PR048_013761</name>
</gene>
<accession>A0ABQ9HTW7</accession>
<name>A0ABQ9HTW7_9NEOP</name>
<evidence type="ECO:0000313" key="1">
    <source>
        <dbReference type="EMBL" id="KAJ8887545.1"/>
    </source>
</evidence>
<evidence type="ECO:0000313" key="2">
    <source>
        <dbReference type="Proteomes" id="UP001159363"/>
    </source>
</evidence>
<sequence length="182" mass="20539">MRPMAMLILLKAEEYTTCIQLDHEKGFQSAHFTVNSLNPLEQQPMNRESSGSKIHGTVDSSLPLGATVEQWLDYSPPPKAKRVRFPAGSIPDFRMWESCRTILLVSGFSQGSPVSPALALHIHLTSPSTALRTLTSKRILHDTCSRTWFLCKLPQGLVHEPVHQPLYEPPWKIHITRQQFTS</sequence>
<comment type="caution">
    <text evidence="1">The sequence shown here is derived from an EMBL/GenBank/DDBJ whole genome shotgun (WGS) entry which is preliminary data.</text>
</comment>
<proteinExistence type="predicted"/>
<dbReference type="Proteomes" id="UP001159363">
    <property type="component" value="Chromosome X"/>
</dbReference>
<reference evidence="1 2" key="1">
    <citation type="submission" date="2023-02" db="EMBL/GenBank/DDBJ databases">
        <title>LHISI_Scaffold_Assembly.</title>
        <authorList>
            <person name="Stuart O.P."/>
            <person name="Cleave R."/>
            <person name="Magrath M.J.L."/>
            <person name="Mikheyev A.S."/>
        </authorList>
    </citation>
    <scope>NUCLEOTIDE SEQUENCE [LARGE SCALE GENOMIC DNA]</scope>
    <source>
        <strain evidence="1">Daus_M_001</strain>
        <tissue evidence="1">Leg muscle</tissue>
    </source>
</reference>
<protein>
    <submittedName>
        <fullName evidence="1">Uncharacterized protein</fullName>
    </submittedName>
</protein>
<organism evidence="1 2">
    <name type="scientific">Dryococelus australis</name>
    <dbReference type="NCBI Taxonomy" id="614101"/>
    <lineage>
        <taxon>Eukaryota</taxon>
        <taxon>Metazoa</taxon>
        <taxon>Ecdysozoa</taxon>
        <taxon>Arthropoda</taxon>
        <taxon>Hexapoda</taxon>
        <taxon>Insecta</taxon>
        <taxon>Pterygota</taxon>
        <taxon>Neoptera</taxon>
        <taxon>Polyneoptera</taxon>
        <taxon>Phasmatodea</taxon>
        <taxon>Verophasmatodea</taxon>
        <taxon>Anareolatae</taxon>
        <taxon>Phasmatidae</taxon>
        <taxon>Eurycanthinae</taxon>
        <taxon>Dryococelus</taxon>
    </lineage>
</organism>